<dbReference type="InterPro" id="IPR008974">
    <property type="entry name" value="TRAF-like"/>
</dbReference>
<dbReference type="Proteomes" id="UP000006906">
    <property type="component" value="Chromosome 11"/>
</dbReference>
<organism evidence="7 8">
    <name type="scientific">Chlamydomonas reinhardtii</name>
    <name type="common">Chlamydomonas smithii</name>
    <dbReference type="NCBI Taxonomy" id="3055"/>
    <lineage>
        <taxon>Eukaryota</taxon>
        <taxon>Viridiplantae</taxon>
        <taxon>Chlorophyta</taxon>
        <taxon>core chlorophytes</taxon>
        <taxon>Chlorophyceae</taxon>
        <taxon>CS clade</taxon>
        <taxon>Chlamydomonadales</taxon>
        <taxon>Chlamydomonadaceae</taxon>
        <taxon>Chlamydomonas</taxon>
    </lineage>
</organism>
<evidence type="ECO:0000259" key="5">
    <source>
        <dbReference type="PROSITE" id="PS50097"/>
    </source>
</evidence>
<feature type="compositionally biased region" description="Acidic residues" evidence="4">
    <location>
        <begin position="142"/>
        <end position="156"/>
    </location>
</feature>
<dbReference type="GO" id="GO:0005737">
    <property type="term" value="C:cytoplasm"/>
    <property type="evidence" value="ECO:0000318"/>
    <property type="project" value="GO_Central"/>
</dbReference>
<feature type="region of interest" description="Disordered" evidence="4">
    <location>
        <begin position="201"/>
        <end position="229"/>
    </location>
</feature>
<feature type="compositionally biased region" description="Low complexity" evidence="4">
    <location>
        <begin position="216"/>
        <end position="229"/>
    </location>
</feature>
<dbReference type="PaxDb" id="3055-EDP00261"/>
<dbReference type="SUPFAM" id="SSF49599">
    <property type="entry name" value="TRAF domain-like"/>
    <property type="match status" value="1"/>
</dbReference>
<sequence length="393" mass="42546">MSVAKYTYEWLIKRSAELPDAVETPDFVLGFYTWRLRLHLRQSINLRKHVPLYLHHVPVRGGVDAPPPLKYTFVVKNWKDPSKDHVTEGKPGTVFNLKNAKWGKELILRDQLMSIDTGFLRCDGSLLLRLELQMPEKKQWSDDDDDSKYDSDEEEAYPAVLKEGSGGGSSIGSDFLSLLADPGPTTDLTITATAAVAGGVTGAGKEGGSKKRKADTASSNGGSTGASSSRFPVHRAILAARCPYFATHFASGLGDSNTRELHMPDTDPDALAALLRFVYGGELRVASREQASRCLALADRLLLPKAAGLLRAHLLATLSPATVMADLTWAAGLAEGQGQAELLTGLVDYAAEQEADIAEEQVEQLAAAQPALMAKLFTARVQAAKRCRVWKAC</sequence>
<comment type="pathway">
    <text evidence="1">Protein modification; protein ubiquitination.</text>
</comment>
<keyword evidence="8" id="KW-1185">Reference proteome</keyword>
<dbReference type="GO" id="GO:0043161">
    <property type="term" value="P:proteasome-mediated ubiquitin-dependent protein catabolic process"/>
    <property type="evidence" value="ECO:0000318"/>
    <property type="project" value="GO_Central"/>
</dbReference>
<protein>
    <recommendedName>
        <fullName evidence="9">BTB domain-containing protein</fullName>
    </recommendedName>
</protein>
<dbReference type="EMBL" id="CM008972">
    <property type="protein sequence ID" value="PNW76877.1"/>
    <property type="molecule type" value="Genomic_DNA"/>
</dbReference>
<evidence type="ECO:0000256" key="2">
    <source>
        <dbReference type="ARBA" id="ARBA00022737"/>
    </source>
</evidence>
<dbReference type="InterPro" id="IPR044515">
    <property type="entry name" value="ABTB1"/>
</dbReference>
<keyword evidence="3" id="KW-0040">ANK repeat</keyword>
<dbReference type="InterPro" id="IPR000210">
    <property type="entry name" value="BTB/POZ_dom"/>
</dbReference>
<dbReference type="STRING" id="3055.A0A2K3D8N0"/>
<evidence type="ECO:0000313" key="7">
    <source>
        <dbReference type="EMBL" id="PNW76877.1"/>
    </source>
</evidence>
<proteinExistence type="predicted"/>
<dbReference type="SUPFAM" id="SSF54695">
    <property type="entry name" value="POZ domain"/>
    <property type="match status" value="1"/>
</dbReference>
<dbReference type="InParanoid" id="A0A2K3D8N0"/>
<evidence type="ECO:0000259" key="6">
    <source>
        <dbReference type="PROSITE" id="PS50144"/>
    </source>
</evidence>
<feature type="region of interest" description="Disordered" evidence="4">
    <location>
        <begin position="137"/>
        <end position="167"/>
    </location>
</feature>
<dbReference type="PANTHER" id="PTHR46231:SF1">
    <property type="entry name" value="ANKYRIN REPEAT AND BTB_POZ DOMAIN-CONTAINING PROTEIN 1"/>
    <property type="match status" value="1"/>
</dbReference>
<keyword evidence="2" id="KW-0677">Repeat</keyword>
<evidence type="ECO:0000313" key="8">
    <source>
        <dbReference type="Proteomes" id="UP000006906"/>
    </source>
</evidence>
<dbReference type="PROSITE" id="PS50097">
    <property type="entry name" value="BTB"/>
    <property type="match status" value="1"/>
</dbReference>
<evidence type="ECO:0000256" key="1">
    <source>
        <dbReference type="ARBA" id="ARBA00004906"/>
    </source>
</evidence>
<dbReference type="KEGG" id="cre:CHLRE_11g479800v5"/>
<reference evidence="7 8" key="1">
    <citation type="journal article" date="2007" name="Science">
        <title>The Chlamydomonas genome reveals the evolution of key animal and plant functions.</title>
        <authorList>
            <person name="Merchant S.S."/>
            <person name="Prochnik S.E."/>
            <person name="Vallon O."/>
            <person name="Harris E.H."/>
            <person name="Karpowicz S.J."/>
            <person name="Witman G.B."/>
            <person name="Terry A."/>
            <person name="Salamov A."/>
            <person name="Fritz-Laylin L.K."/>
            <person name="Marechal-Drouard L."/>
            <person name="Marshall W.F."/>
            <person name="Qu L.H."/>
            <person name="Nelson D.R."/>
            <person name="Sanderfoot A.A."/>
            <person name="Spalding M.H."/>
            <person name="Kapitonov V.V."/>
            <person name="Ren Q."/>
            <person name="Ferris P."/>
            <person name="Lindquist E."/>
            <person name="Shapiro H."/>
            <person name="Lucas S.M."/>
            <person name="Grimwood J."/>
            <person name="Schmutz J."/>
            <person name="Cardol P."/>
            <person name="Cerutti H."/>
            <person name="Chanfreau G."/>
            <person name="Chen C.L."/>
            <person name="Cognat V."/>
            <person name="Croft M.T."/>
            <person name="Dent R."/>
            <person name="Dutcher S."/>
            <person name="Fernandez E."/>
            <person name="Fukuzawa H."/>
            <person name="Gonzalez-Ballester D."/>
            <person name="Gonzalez-Halphen D."/>
            <person name="Hallmann A."/>
            <person name="Hanikenne M."/>
            <person name="Hippler M."/>
            <person name="Inwood W."/>
            <person name="Jabbari K."/>
            <person name="Kalanon M."/>
            <person name="Kuras R."/>
            <person name="Lefebvre P.A."/>
            <person name="Lemaire S.D."/>
            <person name="Lobanov A.V."/>
            <person name="Lohr M."/>
            <person name="Manuell A."/>
            <person name="Meier I."/>
            <person name="Mets L."/>
            <person name="Mittag M."/>
            <person name="Mittelmeier T."/>
            <person name="Moroney J.V."/>
            <person name="Moseley J."/>
            <person name="Napoli C."/>
            <person name="Nedelcu A.M."/>
            <person name="Niyogi K."/>
            <person name="Novoselov S.V."/>
            <person name="Paulsen I.T."/>
            <person name="Pazour G."/>
            <person name="Purton S."/>
            <person name="Ral J.P."/>
            <person name="Riano-Pachon D.M."/>
            <person name="Riekhof W."/>
            <person name="Rymarquis L."/>
            <person name="Schroda M."/>
            <person name="Stern D."/>
            <person name="Umen J."/>
            <person name="Willows R."/>
            <person name="Wilson N."/>
            <person name="Zimmer S.L."/>
            <person name="Allmer J."/>
            <person name="Balk J."/>
            <person name="Bisova K."/>
            <person name="Chen C.J."/>
            <person name="Elias M."/>
            <person name="Gendler K."/>
            <person name="Hauser C."/>
            <person name="Lamb M.R."/>
            <person name="Ledford H."/>
            <person name="Long J.C."/>
            <person name="Minagawa J."/>
            <person name="Page M.D."/>
            <person name="Pan J."/>
            <person name="Pootakham W."/>
            <person name="Roje S."/>
            <person name="Rose A."/>
            <person name="Stahlberg E."/>
            <person name="Terauchi A.M."/>
            <person name="Yang P."/>
            <person name="Ball S."/>
            <person name="Bowler C."/>
            <person name="Dieckmann C.L."/>
            <person name="Gladyshev V.N."/>
            <person name="Green P."/>
            <person name="Jorgensen R."/>
            <person name="Mayfield S."/>
            <person name="Mueller-Roeber B."/>
            <person name="Rajamani S."/>
            <person name="Sayre R.T."/>
            <person name="Brokstein P."/>
            <person name="Dubchak I."/>
            <person name="Goodstein D."/>
            <person name="Hornick L."/>
            <person name="Huang Y.W."/>
            <person name="Jhaveri J."/>
            <person name="Luo Y."/>
            <person name="Martinez D."/>
            <person name="Ngau W.C."/>
            <person name="Otillar B."/>
            <person name="Poliakov A."/>
            <person name="Porter A."/>
            <person name="Szajkowski L."/>
            <person name="Werner G."/>
            <person name="Zhou K."/>
            <person name="Grigoriev I.V."/>
            <person name="Rokhsar D.S."/>
            <person name="Grossman A.R."/>
        </authorList>
    </citation>
    <scope>NUCLEOTIDE SEQUENCE [LARGE SCALE GENOMIC DNA]</scope>
    <source>
        <strain evidence="8">CC-503</strain>
    </source>
</reference>
<dbReference type="Pfam" id="PF00651">
    <property type="entry name" value="BTB"/>
    <property type="match status" value="1"/>
</dbReference>
<feature type="domain" description="BTB" evidence="5">
    <location>
        <begin position="214"/>
        <end position="287"/>
    </location>
</feature>
<feature type="domain" description="MATH" evidence="6">
    <location>
        <begin position="5"/>
        <end position="132"/>
    </location>
</feature>
<dbReference type="GO" id="GO:0030162">
    <property type="term" value="P:regulation of proteolysis"/>
    <property type="evidence" value="ECO:0000318"/>
    <property type="project" value="GO_Central"/>
</dbReference>
<dbReference type="Gramene" id="PNW76877">
    <property type="protein sequence ID" value="PNW76877"/>
    <property type="gene ID" value="CHLRE_11g479800v5"/>
</dbReference>
<dbReference type="CDD" id="cd18186">
    <property type="entry name" value="BTB_POZ_ZBTB_KLHL-like"/>
    <property type="match status" value="1"/>
</dbReference>
<gene>
    <name evidence="7" type="ORF">CHLRE_11g479800v5</name>
</gene>
<evidence type="ECO:0000256" key="3">
    <source>
        <dbReference type="ARBA" id="ARBA00023043"/>
    </source>
</evidence>
<dbReference type="ExpressionAtlas" id="A0A2K3D8N0">
    <property type="expression patterns" value="baseline"/>
</dbReference>
<dbReference type="Gene3D" id="2.60.210.10">
    <property type="entry name" value="Apoptosis, Tumor Necrosis Factor Receptor Associated Protein 2, Chain A"/>
    <property type="match status" value="1"/>
</dbReference>
<evidence type="ECO:0008006" key="9">
    <source>
        <dbReference type="Google" id="ProtNLM"/>
    </source>
</evidence>
<dbReference type="GeneID" id="66055338"/>
<dbReference type="InterPro" id="IPR011333">
    <property type="entry name" value="SKP1/BTB/POZ_sf"/>
</dbReference>
<dbReference type="InterPro" id="IPR002083">
    <property type="entry name" value="MATH/TRAF_dom"/>
</dbReference>
<accession>A0A2K3D8N0</accession>
<dbReference type="OrthoDB" id="546239at2759"/>
<dbReference type="CDD" id="cd00121">
    <property type="entry name" value="MATH"/>
    <property type="match status" value="1"/>
</dbReference>
<dbReference type="RefSeq" id="XP_042919713.1">
    <property type="nucleotide sequence ID" value="XM_043067708.1"/>
</dbReference>
<dbReference type="PROSITE" id="PS50144">
    <property type="entry name" value="MATH"/>
    <property type="match status" value="1"/>
</dbReference>
<dbReference type="AlphaFoldDB" id="A0A2K3D8N0"/>
<dbReference type="GO" id="GO:0031625">
    <property type="term" value="F:ubiquitin protein ligase binding"/>
    <property type="evidence" value="ECO:0000318"/>
    <property type="project" value="GO_Central"/>
</dbReference>
<dbReference type="PANTHER" id="PTHR46231">
    <property type="entry name" value="ANKYRIN REPEAT AND BTB/POZ DOMAIN-CONTAINING PROTEIN 1"/>
    <property type="match status" value="1"/>
</dbReference>
<evidence type="ECO:0000256" key="4">
    <source>
        <dbReference type="SAM" id="MobiDB-lite"/>
    </source>
</evidence>
<dbReference type="Gene3D" id="3.30.710.10">
    <property type="entry name" value="Potassium Channel Kv1.1, Chain A"/>
    <property type="match status" value="1"/>
</dbReference>
<name>A0A2K3D8N0_CHLRE</name>
<dbReference type="SMART" id="SM00225">
    <property type="entry name" value="BTB"/>
    <property type="match status" value="1"/>
</dbReference>